<comment type="catalytic activity">
    <reaction evidence="6">
        <text>L-threonyl-[protein] + ATP = 3-O-(5'-adenylyl)-L-threonyl-[protein] + diphosphate</text>
        <dbReference type="Rhea" id="RHEA:54292"/>
        <dbReference type="Rhea" id="RHEA-COMP:11060"/>
        <dbReference type="Rhea" id="RHEA-COMP:13847"/>
        <dbReference type="ChEBI" id="CHEBI:30013"/>
        <dbReference type="ChEBI" id="CHEBI:30616"/>
        <dbReference type="ChEBI" id="CHEBI:33019"/>
        <dbReference type="ChEBI" id="CHEBI:138113"/>
        <dbReference type="EC" id="2.7.7.108"/>
    </reaction>
</comment>
<dbReference type="PANTHER" id="PTHR39560">
    <property type="entry name" value="PROTEIN ADENYLYLTRANSFERASE FIC-RELATED"/>
    <property type="match status" value="1"/>
</dbReference>
<protein>
    <recommendedName>
        <fullName evidence="5">protein adenylyltransferase</fullName>
        <ecNumber evidence="5">2.7.7.108</ecNumber>
    </recommendedName>
</protein>
<dbReference type="GO" id="GO:0051302">
    <property type="term" value="P:regulation of cell division"/>
    <property type="evidence" value="ECO:0007669"/>
    <property type="project" value="TreeGrafter"/>
</dbReference>
<evidence type="ECO:0000256" key="5">
    <source>
        <dbReference type="ARBA" id="ARBA00034531"/>
    </source>
</evidence>
<dbReference type="EC" id="2.7.7.108" evidence="5"/>
<dbReference type="Proteomes" id="UP000318297">
    <property type="component" value="Unassembled WGS sequence"/>
</dbReference>
<organism evidence="10 11">
    <name type="scientific">Rudaeicoccus suwonensis</name>
    <dbReference type="NCBI Taxonomy" id="657409"/>
    <lineage>
        <taxon>Bacteria</taxon>
        <taxon>Bacillati</taxon>
        <taxon>Actinomycetota</taxon>
        <taxon>Actinomycetes</taxon>
        <taxon>Micrococcales</taxon>
        <taxon>Dermacoccaceae</taxon>
        <taxon>Rudaeicoccus</taxon>
    </lineage>
</organism>
<evidence type="ECO:0000313" key="11">
    <source>
        <dbReference type="Proteomes" id="UP000318297"/>
    </source>
</evidence>
<keyword evidence="2" id="KW-0548">Nucleotidyltransferase</keyword>
<feature type="region of interest" description="Disordered" evidence="8">
    <location>
        <begin position="222"/>
        <end position="268"/>
    </location>
</feature>
<sequence length="268" mass="29873">MIDDKYTYPGSGGVLINTFNIKDPDRLDQAMNDVASAGIGVLGGEELPDRFDFDYLAHVHQMLLGPVVSWAGQIRDVNMQASGTGIAYCRPEYIREQLQELFTQLDREGQLQGLPDPEFAHQLAEHWGTLTAIHPFRDGNTRSQTMYVEKLAASTGRRFDWPAIPVDQLREVRLMAVTARTTPLTELLQQHLTSAHADELLPYNRAAASDLSKVSPQAARARSVSAHGFSRSTSAAINDESSTRPQWQPRLAGPWEGNDRDHIRKRGK</sequence>
<evidence type="ECO:0000256" key="8">
    <source>
        <dbReference type="SAM" id="MobiDB-lite"/>
    </source>
</evidence>
<dbReference type="PANTHER" id="PTHR39560:SF1">
    <property type="entry name" value="PROTEIN ADENYLYLTRANSFERASE FIC-RELATED"/>
    <property type="match status" value="1"/>
</dbReference>
<dbReference type="OrthoDB" id="9813719at2"/>
<dbReference type="InterPro" id="IPR003812">
    <property type="entry name" value="Fido"/>
</dbReference>
<keyword evidence="11" id="KW-1185">Reference proteome</keyword>
<dbReference type="AlphaFoldDB" id="A0A561DVL0"/>
<dbReference type="PROSITE" id="PS51459">
    <property type="entry name" value="FIDO"/>
    <property type="match status" value="1"/>
</dbReference>
<dbReference type="GO" id="GO:0005524">
    <property type="term" value="F:ATP binding"/>
    <property type="evidence" value="ECO:0007669"/>
    <property type="project" value="UniProtKB-KW"/>
</dbReference>
<evidence type="ECO:0000256" key="6">
    <source>
        <dbReference type="ARBA" id="ARBA00047939"/>
    </source>
</evidence>
<dbReference type="Gene3D" id="1.10.3290.10">
    <property type="entry name" value="Fido-like domain"/>
    <property type="match status" value="1"/>
</dbReference>
<reference evidence="10 11" key="1">
    <citation type="submission" date="2019-06" db="EMBL/GenBank/DDBJ databases">
        <title>Sequencing the genomes of 1000 actinobacteria strains.</title>
        <authorList>
            <person name="Klenk H.-P."/>
        </authorList>
    </citation>
    <scope>NUCLEOTIDE SEQUENCE [LARGE SCALE GENOMIC DNA]</scope>
    <source>
        <strain evidence="10 11">DSM 19560</strain>
    </source>
</reference>
<evidence type="ECO:0000313" key="10">
    <source>
        <dbReference type="EMBL" id="TWE07392.1"/>
    </source>
</evidence>
<evidence type="ECO:0000256" key="1">
    <source>
        <dbReference type="ARBA" id="ARBA00022679"/>
    </source>
</evidence>
<keyword evidence="4" id="KW-0067">ATP-binding</keyword>
<comment type="catalytic activity">
    <reaction evidence="7">
        <text>L-tyrosyl-[protein] + ATP = O-(5'-adenylyl)-L-tyrosyl-[protein] + diphosphate</text>
        <dbReference type="Rhea" id="RHEA:54288"/>
        <dbReference type="Rhea" id="RHEA-COMP:10136"/>
        <dbReference type="Rhea" id="RHEA-COMP:13846"/>
        <dbReference type="ChEBI" id="CHEBI:30616"/>
        <dbReference type="ChEBI" id="CHEBI:33019"/>
        <dbReference type="ChEBI" id="CHEBI:46858"/>
        <dbReference type="ChEBI" id="CHEBI:83624"/>
        <dbReference type="EC" id="2.7.7.108"/>
    </reaction>
</comment>
<dbReference type="RefSeq" id="WP_145230640.1">
    <property type="nucleotide sequence ID" value="NZ_VIVQ01000005.1"/>
</dbReference>
<evidence type="ECO:0000256" key="2">
    <source>
        <dbReference type="ARBA" id="ARBA00022695"/>
    </source>
</evidence>
<gene>
    <name evidence="10" type="ORF">BKA23_3405</name>
</gene>
<evidence type="ECO:0000256" key="4">
    <source>
        <dbReference type="ARBA" id="ARBA00022840"/>
    </source>
</evidence>
<dbReference type="EMBL" id="VIVQ01000005">
    <property type="protein sequence ID" value="TWE07392.1"/>
    <property type="molecule type" value="Genomic_DNA"/>
</dbReference>
<name>A0A561DVL0_9MICO</name>
<keyword evidence="3" id="KW-0547">Nucleotide-binding</keyword>
<keyword evidence="1" id="KW-0808">Transferase</keyword>
<dbReference type="SUPFAM" id="SSF140931">
    <property type="entry name" value="Fic-like"/>
    <property type="match status" value="1"/>
</dbReference>
<evidence type="ECO:0000256" key="7">
    <source>
        <dbReference type="ARBA" id="ARBA00048696"/>
    </source>
</evidence>
<comment type="caution">
    <text evidence="10">The sequence shown here is derived from an EMBL/GenBank/DDBJ whole genome shotgun (WGS) entry which is preliminary data.</text>
</comment>
<feature type="compositionally biased region" description="Polar residues" evidence="8">
    <location>
        <begin position="230"/>
        <end position="246"/>
    </location>
</feature>
<feature type="domain" description="Fido" evidence="9">
    <location>
        <begin position="51"/>
        <end position="190"/>
    </location>
</feature>
<dbReference type="Pfam" id="PF02661">
    <property type="entry name" value="Fic"/>
    <property type="match status" value="1"/>
</dbReference>
<dbReference type="InterPro" id="IPR036597">
    <property type="entry name" value="Fido-like_dom_sf"/>
</dbReference>
<dbReference type="GO" id="GO:0070733">
    <property type="term" value="F:AMPylase activity"/>
    <property type="evidence" value="ECO:0007669"/>
    <property type="project" value="UniProtKB-EC"/>
</dbReference>
<accession>A0A561DVL0</accession>
<proteinExistence type="predicted"/>
<evidence type="ECO:0000259" key="9">
    <source>
        <dbReference type="PROSITE" id="PS51459"/>
    </source>
</evidence>
<evidence type="ECO:0000256" key="3">
    <source>
        <dbReference type="ARBA" id="ARBA00022741"/>
    </source>
</evidence>